<evidence type="ECO:0000313" key="3">
    <source>
        <dbReference type="Proteomes" id="UP000034883"/>
    </source>
</evidence>
<evidence type="ECO:0000256" key="1">
    <source>
        <dbReference type="SAM" id="MobiDB-lite"/>
    </source>
</evidence>
<reference evidence="2 3" key="1">
    <citation type="submission" date="2015-03" db="EMBL/GenBank/DDBJ databases">
        <title>Genome assembly of Sandaracinus amylolyticus DSM 53668.</title>
        <authorList>
            <person name="Sharma G."/>
            <person name="Subramanian S."/>
        </authorList>
    </citation>
    <scope>NUCLEOTIDE SEQUENCE [LARGE SCALE GENOMIC DNA]</scope>
    <source>
        <strain evidence="2 3">DSM 53668</strain>
    </source>
</reference>
<accession>A0A0F6VZB5</accession>
<organism evidence="2 3">
    <name type="scientific">Sandaracinus amylolyticus</name>
    <dbReference type="NCBI Taxonomy" id="927083"/>
    <lineage>
        <taxon>Bacteria</taxon>
        <taxon>Pseudomonadati</taxon>
        <taxon>Myxococcota</taxon>
        <taxon>Polyangia</taxon>
        <taxon>Polyangiales</taxon>
        <taxon>Sandaracinaceae</taxon>
        <taxon>Sandaracinus</taxon>
    </lineage>
</organism>
<dbReference type="Proteomes" id="UP000034883">
    <property type="component" value="Chromosome"/>
</dbReference>
<evidence type="ECO:0000313" key="2">
    <source>
        <dbReference type="EMBL" id="AKF03296.1"/>
    </source>
</evidence>
<keyword evidence="3" id="KW-1185">Reference proteome</keyword>
<proteinExistence type="predicted"/>
<protein>
    <submittedName>
        <fullName evidence="2">Uncharacterized protein</fullName>
    </submittedName>
</protein>
<dbReference type="AlphaFoldDB" id="A0A0F6VZB5"/>
<feature type="compositionally biased region" description="Basic and acidic residues" evidence="1">
    <location>
        <begin position="24"/>
        <end position="37"/>
    </location>
</feature>
<gene>
    <name evidence="2" type="ORF">DB32_000445</name>
</gene>
<feature type="region of interest" description="Disordered" evidence="1">
    <location>
        <begin position="24"/>
        <end position="44"/>
    </location>
</feature>
<dbReference type="KEGG" id="samy:DB32_000445"/>
<dbReference type="EMBL" id="CP011125">
    <property type="protein sequence ID" value="AKF03296.1"/>
    <property type="molecule type" value="Genomic_DNA"/>
</dbReference>
<sequence length="44" mass="5110">MTECECQSERPELRPALVPLRARAIETPDQKRTVTDPRKRRSMG</sequence>
<name>A0A0F6VZB5_9BACT</name>